<proteinExistence type="predicted"/>
<evidence type="ECO:0000256" key="1">
    <source>
        <dbReference type="SAM" id="Phobius"/>
    </source>
</evidence>
<sequence>MSIKAYATVRLTGYNIRRFINLCTANHIKIWNLKYVSPKEYEACCSTEDIFLMKPHLKKTHTRLLVVKRQGYFAIRAFLYKIRIITAAITGVFCIHALICTRIWHIVPEGNRFTYDESVISFMESENVTIGSHKRADYSLLEKKLEEKYPDITWCSIYIEKNTMKIDISEGINYR</sequence>
<dbReference type="EMBL" id="CVRQ01000018">
    <property type="protein sequence ID" value="CRL36727.1"/>
    <property type="molecule type" value="Genomic_DNA"/>
</dbReference>
<dbReference type="Pfam" id="PF06898">
    <property type="entry name" value="YqfD"/>
    <property type="match status" value="1"/>
</dbReference>
<evidence type="ECO:0000313" key="2">
    <source>
        <dbReference type="EMBL" id="CRL36727.1"/>
    </source>
</evidence>
<gene>
    <name evidence="2" type="ORF">T1815_14041</name>
</gene>
<keyword evidence="1" id="KW-1133">Transmembrane helix</keyword>
<keyword evidence="3" id="KW-1185">Reference proteome</keyword>
<evidence type="ECO:0000313" key="3">
    <source>
        <dbReference type="Proteomes" id="UP000049472"/>
    </source>
</evidence>
<organism evidence="2 3">
    <name type="scientific">Agathobacter rectalis</name>
    <dbReference type="NCBI Taxonomy" id="39491"/>
    <lineage>
        <taxon>Bacteria</taxon>
        <taxon>Bacillati</taxon>
        <taxon>Bacillota</taxon>
        <taxon>Clostridia</taxon>
        <taxon>Lachnospirales</taxon>
        <taxon>Lachnospiraceae</taxon>
        <taxon>Agathobacter</taxon>
    </lineage>
</organism>
<keyword evidence="1" id="KW-0472">Membrane</keyword>
<keyword evidence="1" id="KW-0812">Transmembrane</keyword>
<evidence type="ECO:0008006" key="4">
    <source>
        <dbReference type="Google" id="ProtNLM"/>
    </source>
</evidence>
<dbReference type="RefSeq" id="WP_055061658.1">
    <property type="nucleotide sequence ID" value="NZ_CVRQ01000018.1"/>
</dbReference>
<dbReference type="InterPro" id="IPR010690">
    <property type="entry name" value="YqfD"/>
</dbReference>
<feature type="transmembrane region" description="Helical" evidence="1">
    <location>
        <begin position="78"/>
        <end position="99"/>
    </location>
</feature>
<protein>
    <recommendedName>
        <fullName evidence="4">Sporulation protein</fullName>
    </recommendedName>
</protein>
<accession>A0A0M6WLN9</accession>
<name>A0A0M6WLN9_9FIRM</name>
<dbReference type="AlphaFoldDB" id="A0A0M6WLN9"/>
<reference evidence="3" key="1">
    <citation type="submission" date="2015-05" db="EMBL/GenBank/DDBJ databases">
        <authorList>
            <consortium name="Pathogen Informatics"/>
        </authorList>
    </citation>
    <scope>NUCLEOTIDE SEQUENCE [LARGE SCALE GENOMIC DNA]</scope>
    <source>
        <strain evidence="3">T1-815</strain>
    </source>
</reference>
<dbReference type="Proteomes" id="UP000049472">
    <property type="component" value="Unassembled WGS sequence"/>
</dbReference>